<dbReference type="InterPro" id="IPR010982">
    <property type="entry name" value="Lambda_DNA-bd_dom_sf"/>
</dbReference>
<dbReference type="PANTHER" id="PTHR30146">
    <property type="entry name" value="LACI-RELATED TRANSCRIPTIONAL REPRESSOR"/>
    <property type="match status" value="1"/>
</dbReference>
<dbReference type="Gene3D" id="1.10.260.40">
    <property type="entry name" value="lambda repressor-like DNA-binding domains"/>
    <property type="match status" value="1"/>
</dbReference>
<dbReference type="GO" id="GO:0000976">
    <property type="term" value="F:transcription cis-regulatory region binding"/>
    <property type="evidence" value="ECO:0007669"/>
    <property type="project" value="TreeGrafter"/>
</dbReference>
<dbReference type="Gene3D" id="3.40.50.2300">
    <property type="match status" value="2"/>
</dbReference>
<evidence type="ECO:0000256" key="3">
    <source>
        <dbReference type="ARBA" id="ARBA00023163"/>
    </source>
</evidence>
<dbReference type="InterPro" id="IPR028082">
    <property type="entry name" value="Peripla_BP_I"/>
</dbReference>
<dbReference type="CDD" id="cd01392">
    <property type="entry name" value="HTH_LacI"/>
    <property type="match status" value="1"/>
</dbReference>
<organism evidence="5 6">
    <name type="scientific">Aeromicrobium erythreum</name>
    <dbReference type="NCBI Taxonomy" id="2041"/>
    <lineage>
        <taxon>Bacteria</taxon>
        <taxon>Bacillati</taxon>
        <taxon>Actinomycetota</taxon>
        <taxon>Actinomycetes</taxon>
        <taxon>Propionibacteriales</taxon>
        <taxon>Nocardioidaceae</taxon>
        <taxon>Aeromicrobium</taxon>
    </lineage>
</organism>
<keyword evidence="2" id="KW-0238">DNA-binding</keyword>
<dbReference type="PATRIC" id="fig|2041.4.peg.2529"/>
<sequence>MPHRHKVREIAQQSGLSEATVDRVLHGRPGVRAATVAEVERAVEELDRQASQLRLVGRTFLLDLVMQAPVRFSTAVRAALEAELPSLRPAVVRSRFHLREEAGVAAMVATLRDVRRRRSHGVVLKAPDHPDVAAEVAALADAGVPVVTLVTDVPRSRRLAYVGIDNDAAGRTAAYLVAQGAPASGAVLVTLSRSDFRGEEQRVSAFVDALHDLSPARRVVDLTDTDGLDPTTGAGVRAALADHPDVDAVYSVGGGNRATLEAFADAGRAPRVFVAHDLDADNTELLRTRRVHYALHHDLRADTRRACRLLLQHHGALPGAPTSVPSQVQVVTPFNLPRAFTTP</sequence>
<keyword evidence="6" id="KW-1185">Reference proteome</keyword>
<name>A0A0U4BJM1_9ACTN</name>
<gene>
    <name evidence="5" type="ORF">AERYTH_12145</name>
</gene>
<evidence type="ECO:0000313" key="5">
    <source>
        <dbReference type="EMBL" id="ALX05393.1"/>
    </source>
</evidence>
<evidence type="ECO:0000259" key="4">
    <source>
        <dbReference type="PROSITE" id="PS50932"/>
    </source>
</evidence>
<dbReference type="Proteomes" id="UP000067689">
    <property type="component" value="Chromosome"/>
</dbReference>
<dbReference type="SUPFAM" id="SSF53822">
    <property type="entry name" value="Periplasmic binding protein-like I"/>
    <property type="match status" value="1"/>
</dbReference>
<dbReference type="RefSeq" id="WP_067859040.1">
    <property type="nucleotide sequence ID" value="NZ_CP011502.1"/>
</dbReference>
<dbReference type="EMBL" id="CP011502">
    <property type="protein sequence ID" value="ALX05393.1"/>
    <property type="molecule type" value="Genomic_DNA"/>
</dbReference>
<dbReference type="InterPro" id="IPR000843">
    <property type="entry name" value="HTH_LacI"/>
</dbReference>
<evidence type="ECO:0000256" key="2">
    <source>
        <dbReference type="ARBA" id="ARBA00023125"/>
    </source>
</evidence>
<dbReference type="Pfam" id="PF00356">
    <property type="entry name" value="LacI"/>
    <property type="match status" value="1"/>
</dbReference>
<keyword evidence="3" id="KW-0804">Transcription</keyword>
<evidence type="ECO:0000313" key="6">
    <source>
        <dbReference type="Proteomes" id="UP000067689"/>
    </source>
</evidence>
<dbReference type="OrthoDB" id="9805774at2"/>
<dbReference type="STRING" id="2041.AERYTH_12145"/>
<evidence type="ECO:0000256" key="1">
    <source>
        <dbReference type="ARBA" id="ARBA00023015"/>
    </source>
</evidence>
<dbReference type="PROSITE" id="PS50932">
    <property type="entry name" value="HTH_LACI_2"/>
    <property type="match status" value="1"/>
</dbReference>
<dbReference type="InterPro" id="IPR025997">
    <property type="entry name" value="SBP_2_dom"/>
</dbReference>
<reference evidence="5 6" key="1">
    <citation type="journal article" date="1991" name="Int. J. Syst. Bacteriol.">
        <title>Description of the erythromycin-producing bacterium Arthrobacter sp. strain NRRL B-3381 as Aeromicrobium erythreum gen. nov., sp. nov.</title>
        <authorList>
            <person name="Miller E.S."/>
            <person name="Woese C.R."/>
            <person name="Brenner S."/>
        </authorList>
    </citation>
    <scope>NUCLEOTIDE SEQUENCE [LARGE SCALE GENOMIC DNA]</scope>
    <source>
        <strain evidence="5 6">AR18</strain>
    </source>
</reference>
<dbReference type="SUPFAM" id="SSF47413">
    <property type="entry name" value="lambda repressor-like DNA-binding domains"/>
    <property type="match status" value="1"/>
</dbReference>
<dbReference type="SMART" id="SM00354">
    <property type="entry name" value="HTH_LACI"/>
    <property type="match status" value="1"/>
</dbReference>
<protein>
    <submittedName>
        <fullName evidence="5">LacI family transcriptional regulator</fullName>
    </submittedName>
</protein>
<dbReference type="CDD" id="cd06307">
    <property type="entry name" value="PBP1_sugar_binding"/>
    <property type="match status" value="1"/>
</dbReference>
<dbReference type="KEGG" id="aer:AERYTH_12145"/>
<accession>A0A0U4BJM1</accession>
<feature type="domain" description="HTH lacI-type" evidence="4">
    <location>
        <begin position="8"/>
        <end position="57"/>
    </location>
</feature>
<dbReference type="GO" id="GO:0003700">
    <property type="term" value="F:DNA-binding transcription factor activity"/>
    <property type="evidence" value="ECO:0007669"/>
    <property type="project" value="TreeGrafter"/>
</dbReference>
<dbReference type="Pfam" id="PF13407">
    <property type="entry name" value="Peripla_BP_4"/>
    <property type="match status" value="1"/>
</dbReference>
<dbReference type="PANTHER" id="PTHR30146:SF152">
    <property type="entry name" value="TRANSCRIPTIONAL REGULATORY PROTEIN"/>
    <property type="match status" value="1"/>
</dbReference>
<proteinExistence type="predicted"/>
<keyword evidence="1" id="KW-0805">Transcription regulation</keyword>
<dbReference type="AlphaFoldDB" id="A0A0U4BJM1"/>